<dbReference type="AlphaFoldDB" id="A0A016TC69"/>
<evidence type="ECO:0000256" key="1">
    <source>
        <dbReference type="SAM" id="MobiDB-lite"/>
    </source>
</evidence>
<organism evidence="2 3">
    <name type="scientific">Ancylostoma ceylanicum</name>
    <dbReference type="NCBI Taxonomy" id="53326"/>
    <lineage>
        <taxon>Eukaryota</taxon>
        <taxon>Metazoa</taxon>
        <taxon>Ecdysozoa</taxon>
        <taxon>Nematoda</taxon>
        <taxon>Chromadorea</taxon>
        <taxon>Rhabditida</taxon>
        <taxon>Rhabditina</taxon>
        <taxon>Rhabditomorpha</taxon>
        <taxon>Strongyloidea</taxon>
        <taxon>Ancylostomatidae</taxon>
        <taxon>Ancylostomatinae</taxon>
        <taxon>Ancylostoma</taxon>
    </lineage>
</organism>
<evidence type="ECO:0000313" key="3">
    <source>
        <dbReference type="Proteomes" id="UP000024635"/>
    </source>
</evidence>
<name>A0A016TC69_9BILA</name>
<keyword evidence="3" id="KW-1185">Reference proteome</keyword>
<dbReference type="OrthoDB" id="10466777at2759"/>
<comment type="caution">
    <text evidence="2">The sequence shown here is derived from an EMBL/GenBank/DDBJ whole genome shotgun (WGS) entry which is preliminary data.</text>
</comment>
<feature type="region of interest" description="Disordered" evidence="1">
    <location>
        <begin position="39"/>
        <end position="61"/>
    </location>
</feature>
<evidence type="ECO:0000313" key="2">
    <source>
        <dbReference type="EMBL" id="EYC00277.1"/>
    </source>
</evidence>
<reference evidence="3" key="1">
    <citation type="journal article" date="2015" name="Nat. Genet.">
        <title>The genome and transcriptome of the zoonotic hookworm Ancylostoma ceylanicum identify infection-specific gene families.</title>
        <authorList>
            <person name="Schwarz E.M."/>
            <person name="Hu Y."/>
            <person name="Antoshechkin I."/>
            <person name="Miller M.M."/>
            <person name="Sternberg P.W."/>
            <person name="Aroian R.V."/>
        </authorList>
    </citation>
    <scope>NUCLEOTIDE SEQUENCE</scope>
    <source>
        <strain evidence="3">HY135</strain>
    </source>
</reference>
<proteinExistence type="predicted"/>
<gene>
    <name evidence="2" type="primary">Acey_s0116.g534</name>
    <name evidence="2" type="ORF">Y032_0116g534</name>
</gene>
<accession>A0A016TC69</accession>
<dbReference type="Proteomes" id="UP000024635">
    <property type="component" value="Unassembled WGS sequence"/>
</dbReference>
<protein>
    <submittedName>
        <fullName evidence="2">Uncharacterized protein</fullName>
    </submittedName>
</protein>
<dbReference type="EMBL" id="JARK01001452">
    <property type="protein sequence ID" value="EYC00277.1"/>
    <property type="molecule type" value="Genomic_DNA"/>
</dbReference>
<sequence>MSLQEPMKARRCSYTDRCHESRTRNYIHGSMNARIVECGDSSASSKSSARIRHRDAARPPTIRPAHNVQTREVEQAFKSSPINYYVIYVY</sequence>